<keyword evidence="1" id="KW-0805">Transcription regulation</keyword>
<dbReference type="InterPro" id="IPR018060">
    <property type="entry name" value="HTH_AraC"/>
</dbReference>
<dbReference type="PROSITE" id="PS01124">
    <property type="entry name" value="HTH_ARAC_FAMILY_2"/>
    <property type="match status" value="1"/>
</dbReference>
<evidence type="ECO:0000313" key="5">
    <source>
        <dbReference type="EMBL" id="PWJ13050.1"/>
    </source>
</evidence>
<evidence type="ECO:0000256" key="3">
    <source>
        <dbReference type="ARBA" id="ARBA00023163"/>
    </source>
</evidence>
<comment type="caution">
    <text evidence="5">The sequence shown here is derived from an EMBL/GenBank/DDBJ whole genome shotgun (WGS) entry which is preliminary data.</text>
</comment>
<dbReference type="STRING" id="1265.SAMN02910280_2537"/>
<dbReference type="Pfam" id="PF12833">
    <property type="entry name" value="HTH_18"/>
    <property type="match status" value="1"/>
</dbReference>
<proteinExistence type="predicted"/>
<dbReference type="GO" id="GO:0043565">
    <property type="term" value="F:sequence-specific DNA binding"/>
    <property type="evidence" value="ECO:0007669"/>
    <property type="project" value="InterPro"/>
</dbReference>
<dbReference type="Proteomes" id="UP000245720">
    <property type="component" value="Unassembled WGS sequence"/>
</dbReference>
<dbReference type="EMBL" id="QGDI01000005">
    <property type="protein sequence ID" value="PWJ13050.1"/>
    <property type="molecule type" value="Genomic_DNA"/>
</dbReference>
<evidence type="ECO:0000259" key="4">
    <source>
        <dbReference type="PROSITE" id="PS01124"/>
    </source>
</evidence>
<feature type="domain" description="HTH araC/xylS-type" evidence="4">
    <location>
        <begin position="159"/>
        <end position="257"/>
    </location>
</feature>
<dbReference type="AlphaFoldDB" id="A0A315YMR1"/>
<dbReference type="OrthoDB" id="2599717at2"/>
<accession>A0A315YMR1</accession>
<organism evidence="5 6">
    <name type="scientific">Ruminococcus flavefaciens</name>
    <dbReference type="NCBI Taxonomy" id="1265"/>
    <lineage>
        <taxon>Bacteria</taxon>
        <taxon>Bacillati</taxon>
        <taxon>Bacillota</taxon>
        <taxon>Clostridia</taxon>
        <taxon>Eubacteriales</taxon>
        <taxon>Oscillospiraceae</taxon>
        <taxon>Ruminococcus</taxon>
    </lineage>
</organism>
<keyword evidence="2" id="KW-0238">DNA-binding</keyword>
<dbReference type="InterPro" id="IPR037923">
    <property type="entry name" value="HTH-like"/>
</dbReference>
<dbReference type="InterPro" id="IPR009057">
    <property type="entry name" value="Homeodomain-like_sf"/>
</dbReference>
<sequence length="258" mass="29650">MNIRCLGCNSIYDSSSVFRRAATGEYMIMLTKSRCRFDINGLTMRVPQDAFIICDGRLPVVYSAEDCPLICDWICFDGEDEREFIDALELVFNRPVLFADTDFIGELMRNIASEFYSLASRRAKMLENLMRLLLVKAGDAMNRGGEKVQTSEPHYAMLIELREKIYRNPQMKWNVDTMAAYVSMSRSYFQHLYRETFGVSCIADVISGKIEKAKEILTETGCTVSQVAAMCGYDNEEHFMRQFKKIVGVTPTRYRKQV</sequence>
<dbReference type="PRINTS" id="PR00032">
    <property type="entry name" value="HTHARAC"/>
</dbReference>
<dbReference type="SMART" id="SM00342">
    <property type="entry name" value="HTH_ARAC"/>
    <property type="match status" value="1"/>
</dbReference>
<reference evidence="5 6" key="1">
    <citation type="submission" date="2018-05" db="EMBL/GenBank/DDBJ databases">
        <title>The Hungate 1000. A catalogue of reference genomes from the rumen microbiome.</title>
        <authorList>
            <person name="Kelly W."/>
        </authorList>
    </citation>
    <scope>NUCLEOTIDE SEQUENCE [LARGE SCALE GENOMIC DNA]</scope>
    <source>
        <strain evidence="5 6">SAb67</strain>
    </source>
</reference>
<dbReference type="PANTHER" id="PTHR43280">
    <property type="entry name" value="ARAC-FAMILY TRANSCRIPTIONAL REGULATOR"/>
    <property type="match status" value="1"/>
</dbReference>
<dbReference type="InterPro" id="IPR020449">
    <property type="entry name" value="Tscrpt_reg_AraC-type_HTH"/>
</dbReference>
<protein>
    <submittedName>
        <fullName evidence="5">AraC family transcriptional regulator of arabinose operon</fullName>
    </submittedName>
</protein>
<keyword evidence="3" id="KW-0804">Transcription</keyword>
<gene>
    <name evidence="5" type="ORF">IE37_01549</name>
</gene>
<dbReference type="SUPFAM" id="SSF46689">
    <property type="entry name" value="Homeodomain-like"/>
    <property type="match status" value="2"/>
</dbReference>
<evidence type="ECO:0000256" key="1">
    <source>
        <dbReference type="ARBA" id="ARBA00023015"/>
    </source>
</evidence>
<evidence type="ECO:0000256" key="2">
    <source>
        <dbReference type="ARBA" id="ARBA00023125"/>
    </source>
</evidence>
<dbReference type="RefSeq" id="WP_109726334.1">
    <property type="nucleotide sequence ID" value="NZ_QGDI01000005.1"/>
</dbReference>
<dbReference type="Gene3D" id="1.10.10.60">
    <property type="entry name" value="Homeodomain-like"/>
    <property type="match status" value="2"/>
</dbReference>
<dbReference type="InterPro" id="IPR018062">
    <property type="entry name" value="HTH_AraC-typ_CS"/>
</dbReference>
<dbReference type="SUPFAM" id="SSF51215">
    <property type="entry name" value="Regulatory protein AraC"/>
    <property type="match status" value="1"/>
</dbReference>
<evidence type="ECO:0000313" key="6">
    <source>
        <dbReference type="Proteomes" id="UP000245720"/>
    </source>
</evidence>
<dbReference type="PANTHER" id="PTHR43280:SF2">
    <property type="entry name" value="HTH-TYPE TRANSCRIPTIONAL REGULATOR EXSA"/>
    <property type="match status" value="1"/>
</dbReference>
<name>A0A315YMR1_RUMFL</name>
<dbReference type="PROSITE" id="PS00041">
    <property type="entry name" value="HTH_ARAC_FAMILY_1"/>
    <property type="match status" value="1"/>
</dbReference>
<dbReference type="GO" id="GO:0003700">
    <property type="term" value="F:DNA-binding transcription factor activity"/>
    <property type="evidence" value="ECO:0007669"/>
    <property type="project" value="InterPro"/>
</dbReference>